<evidence type="ECO:0000313" key="3">
    <source>
        <dbReference type="Proteomes" id="UP001497482"/>
    </source>
</evidence>
<dbReference type="AlphaFoldDB" id="A0AAV2MI05"/>
<gene>
    <name evidence="2" type="ORF">KC01_LOCUS39290</name>
</gene>
<keyword evidence="3" id="KW-1185">Reference proteome</keyword>
<evidence type="ECO:0000256" key="1">
    <source>
        <dbReference type="SAM" id="MobiDB-lite"/>
    </source>
</evidence>
<feature type="compositionally biased region" description="Polar residues" evidence="1">
    <location>
        <begin position="91"/>
        <end position="100"/>
    </location>
</feature>
<sequence>MKYEWRPAGRGPGRVLGEDSFQNTLRSVSLALHWAQCSGSANRGRAPRAPHRAEIRALTAHPAHPARLQVQHLSHTVPFIVRGLRRTALPTQDSARTQAGQRVKLLHGGQYHEYRH</sequence>
<protein>
    <submittedName>
        <fullName evidence="2">Uncharacterized protein</fullName>
    </submittedName>
</protein>
<feature type="region of interest" description="Disordered" evidence="1">
    <location>
        <begin position="91"/>
        <end position="116"/>
    </location>
</feature>
<dbReference type="EMBL" id="OZ035830">
    <property type="protein sequence ID" value="CAL1613022.1"/>
    <property type="molecule type" value="Genomic_DNA"/>
</dbReference>
<reference evidence="2 3" key="1">
    <citation type="submission" date="2024-04" db="EMBL/GenBank/DDBJ databases">
        <authorList>
            <person name="Waldvogel A.-M."/>
            <person name="Schoenle A."/>
        </authorList>
    </citation>
    <scope>NUCLEOTIDE SEQUENCE [LARGE SCALE GENOMIC DNA]</scope>
</reference>
<name>A0AAV2MI05_KNICA</name>
<proteinExistence type="predicted"/>
<accession>A0AAV2MI05</accession>
<dbReference type="Proteomes" id="UP001497482">
    <property type="component" value="Chromosome 8"/>
</dbReference>
<evidence type="ECO:0000313" key="2">
    <source>
        <dbReference type="EMBL" id="CAL1613022.1"/>
    </source>
</evidence>
<organism evidence="2 3">
    <name type="scientific">Knipowitschia caucasica</name>
    <name type="common">Caucasian dwarf goby</name>
    <name type="synonym">Pomatoschistus caucasicus</name>
    <dbReference type="NCBI Taxonomy" id="637954"/>
    <lineage>
        <taxon>Eukaryota</taxon>
        <taxon>Metazoa</taxon>
        <taxon>Chordata</taxon>
        <taxon>Craniata</taxon>
        <taxon>Vertebrata</taxon>
        <taxon>Euteleostomi</taxon>
        <taxon>Actinopterygii</taxon>
        <taxon>Neopterygii</taxon>
        <taxon>Teleostei</taxon>
        <taxon>Neoteleostei</taxon>
        <taxon>Acanthomorphata</taxon>
        <taxon>Gobiaria</taxon>
        <taxon>Gobiiformes</taxon>
        <taxon>Gobioidei</taxon>
        <taxon>Gobiidae</taxon>
        <taxon>Gobiinae</taxon>
        <taxon>Knipowitschia</taxon>
    </lineage>
</organism>